<keyword evidence="3" id="KW-1185">Reference proteome</keyword>
<reference evidence="3" key="1">
    <citation type="journal article" date="2019" name="Int. J. Syst. Evol. Microbiol.">
        <title>The Global Catalogue of Microorganisms (GCM) 10K type strain sequencing project: providing services to taxonomists for standard genome sequencing and annotation.</title>
        <authorList>
            <consortium name="The Broad Institute Genomics Platform"/>
            <consortium name="The Broad Institute Genome Sequencing Center for Infectious Disease"/>
            <person name="Wu L."/>
            <person name="Ma J."/>
        </authorList>
    </citation>
    <scope>NUCLEOTIDE SEQUENCE [LARGE SCALE GENOMIC DNA]</scope>
    <source>
        <strain evidence="3">CECT 8010</strain>
    </source>
</reference>
<evidence type="ECO:0000313" key="2">
    <source>
        <dbReference type="EMBL" id="MFC4230747.1"/>
    </source>
</evidence>
<dbReference type="RefSeq" id="WP_379012125.1">
    <property type="nucleotide sequence ID" value="NZ_JBHSDC010000002.1"/>
</dbReference>
<feature type="compositionally biased region" description="Basic and acidic residues" evidence="1">
    <location>
        <begin position="13"/>
        <end position="24"/>
    </location>
</feature>
<dbReference type="Proteomes" id="UP001595906">
    <property type="component" value="Unassembled WGS sequence"/>
</dbReference>
<evidence type="ECO:0000256" key="1">
    <source>
        <dbReference type="SAM" id="MobiDB-lite"/>
    </source>
</evidence>
<evidence type="ECO:0000313" key="3">
    <source>
        <dbReference type="Proteomes" id="UP001595906"/>
    </source>
</evidence>
<dbReference type="EMBL" id="JBHSDC010000002">
    <property type="protein sequence ID" value="MFC4230747.1"/>
    <property type="molecule type" value="Genomic_DNA"/>
</dbReference>
<comment type="caution">
    <text evidence="2">The sequence shown here is derived from an EMBL/GenBank/DDBJ whole genome shotgun (WGS) entry which is preliminary data.</text>
</comment>
<proteinExistence type="predicted"/>
<feature type="region of interest" description="Disordered" evidence="1">
    <location>
        <begin position="1"/>
        <end position="24"/>
    </location>
</feature>
<organism evidence="2 3">
    <name type="scientific">Parasediminibacterium paludis</name>
    <dbReference type="NCBI Taxonomy" id="908966"/>
    <lineage>
        <taxon>Bacteria</taxon>
        <taxon>Pseudomonadati</taxon>
        <taxon>Bacteroidota</taxon>
        <taxon>Chitinophagia</taxon>
        <taxon>Chitinophagales</taxon>
        <taxon>Chitinophagaceae</taxon>
        <taxon>Parasediminibacterium</taxon>
    </lineage>
</organism>
<accession>A0ABV8PRQ5</accession>
<protein>
    <submittedName>
        <fullName evidence="2">Uncharacterized protein</fullName>
    </submittedName>
</protein>
<name>A0ABV8PRQ5_9BACT</name>
<gene>
    <name evidence="2" type="ORF">ACFOW1_02520</name>
</gene>
<sequence>MEDNKELTSSNEQSKDDVSKAASRDERIAKITAETTEWLKSDPAIQAYFSNFSASSIDTFIVRYAHIKSIYSEYGSLFQEMMDVRESAYLEQAEECLREIQYKKLFDLYCQWNAEQIVLEGVTICWEFYAFADDILNCKILTPIQQDELDLYLAYMNSHHYEYNSYFSWMDVCDIRSDSEDVDQLPSWFLYHNQYTGAGSNLLLPKIREEKEDFYRELNSKEKSVEIEAKYASGELQRHVPDERPHLWGFDYNDVMNFMKRFETPDNIRLYDGYYYYGRAHNADVVDDDNDYINQQVQDILHAMDSLKGIVIPIEANADWRKGLITAWHKFEKEQTIACLPFAYDSYLFRLANKIQFPAGDRDMEGLFDNIKKQILRGRVLNGEPEDFNF</sequence>